<dbReference type="STRING" id="366533.SAMN05444339_101595"/>
<dbReference type="EMBL" id="FQUE01000001">
    <property type="protein sequence ID" value="SHE51672.1"/>
    <property type="molecule type" value="Genomic_DNA"/>
</dbReference>
<feature type="domain" description="Solute-binding protein family 5" evidence="5">
    <location>
        <begin position="72"/>
        <end position="441"/>
    </location>
</feature>
<keyword evidence="3 4" id="KW-0732">Signal</keyword>
<dbReference type="Gene3D" id="3.10.105.10">
    <property type="entry name" value="Dipeptide-binding Protein, Domain 3"/>
    <property type="match status" value="1"/>
</dbReference>
<evidence type="ECO:0000256" key="1">
    <source>
        <dbReference type="ARBA" id="ARBA00004418"/>
    </source>
</evidence>
<dbReference type="PANTHER" id="PTHR30290:SF38">
    <property type="entry name" value="D,D-DIPEPTIDE-BINDING PERIPLASMIC PROTEIN DDPA-RELATED"/>
    <property type="match status" value="1"/>
</dbReference>
<keyword evidence="7" id="KW-1185">Reference proteome</keyword>
<evidence type="ECO:0000256" key="3">
    <source>
        <dbReference type="ARBA" id="ARBA00022729"/>
    </source>
</evidence>
<evidence type="ECO:0000259" key="5">
    <source>
        <dbReference type="Pfam" id="PF00496"/>
    </source>
</evidence>
<comment type="subcellular location">
    <subcellularLocation>
        <location evidence="1">Periplasm</location>
    </subcellularLocation>
</comment>
<dbReference type="PANTHER" id="PTHR30290">
    <property type="entry name" value="PERIPLASMIC BINDING COMPONENT OF ABC TRANSPORTER"/>
    <property type="match status" value="1"/>
</dbReference>
<dbReference type="PIRSF" id="PIRSF002741">
    <property type="entry name" value="MppA"/>
    <property type="match status" value="1"/>
</dbReference>
<gene>
    <name evidence="6" type="ORF">SAMN05444339_101595</name>
</gene>
<sequence length="526" mass="57929">MTRLSLIATTAAVLLSTTSLVQAQERGGVMTYGRYADSMFLDPVLNDANVDIWILSNMYDTLLLPTDDGQSVQAGLATDWNVSDDGLTVTLTMRDGIMFSDGTPITTEDVIWSLDRARNPDNGIWNFLLAAVSEVTAPDDKTIEIKLAQPDPAILPALSVFNAAIMPKAAFEAMPGETDLEKATAFAEKPVGSGPFVFDSWERGSTLKLVKNEHYWADGADGQKLPYLDGVTFEVIPDDATRILRVQSGELDGAELIPFARVKELQDDPNINMELFPSTRVADIIINVRPELDGEPNPLSDVKVRQAMNYAANKDAIIQVVTFGVGTPTSSFMSSTTPLHTGDGPVFPYDLEKAKQLMSESGYPDGFTASILTLAGNQDELGIATALQQMWSQIGITLEIQQVDNATRTEQYRNGTFDMRAGAWTNDIADPNQITSYFAYSPTIDALHSGWKSEEVDKLFEESQSELDTDKRAEQYARIQEVFNQEGPTVLLYETPYPVALQDNVKGFNQIPLGNNIFRETYLEKE</sequence>
<dbReference type="InterPro" id="IPR000914">
    <property type="entry name" value="SBP_5_dom"/>
</dbReference>
<dbReference type="Pfam" id="PF00496">
    <property type="entry name" value="SBP_bac_5"/>
    <property type="match status" value="1"/>
</dbReference>
<evidence type="ECO:0000256" key="2">
    <source>
        <dbReference type="ARBA" id="ARBA00005695"/>
    </source>
</evidence>
<evidence type="ECO:0000313" key="7">
    <source>
        <dbReference type="Proteomes" id="UP000183987"/>
    </source>
</evidence>
<dbReference type="AlphaFoldDB" id="A0A1M4U4L4"/>
<feature type="signal peptide" evidence="4">
    <location>
        <begin position="1"/>
        <end position="23"/>
    </location>
</feature>
<evidence type="ECO:0000256" key="4">
    <source>
        <dbReference type="SAM" id="SignalP"/>
    </source>
</evidence>
<dbReference type="RefSeq" id="WP_072855678.1">
    <property type="nucleotide sequence ID" value="NZ_FQUE01000001.1"/>
</dbReference>
<dbReference type="GO" id="GO:0030288">
    <property type="term" value="C:outer membrane-bounded periplasmic space"/>
    <property type="evidence" value="ECO:0007669"/>
    <property type="project" value="UniProtKB-ARBA"/>
</dbReference>
<dbReference type="OrthoDB" id="9803988at2"/>
<accession>A0A1M4U4L4</accession>
<feature type="chain" id="PRO_5012635154" evidence="4">
    <location>
        <begin position="24"/>
        <end position="526"/>
    </location>
</feature>
<dbReference type="GO" id="GO:1904680">
    <property type="term" value="F:peptide transmembrane transporter activity"/>
    <property type="evidence" value="ECO:0007669"/>
    <property type="project" value="TreeGrafter"/>
</dbReference>
<comment type="similarity">
    <text evidence="2">Belongs to the bacterial solute-binding protein 5 family.</text>
</comment>
<protein>
    <submittedName>
        <fullName evidence="6">Peptide/nickel transport system substrate-binding protein</fullName>
    </submittedName>
</protein>
<name>A0A1M4U4L4_LOKAT</name>
<reference evidence="7" key="1">
    <citation type="submission" date="2016-11" db="EMBL/GenBank/DDBJ databases">
        <authorList>
            <person name="Varghese N."/>
            <person name="Submissions S."/>
        </authorList>
    </citation>
    <scope>NUCLEOTIDE SEQUENCE [LARGE SCALE GENOMIC DNA]</scope>
    <source>
        <strain evidence="7">DSM 29326</strain>
    </source>
</reference>
<dbReference type="InterPro" id="IPR030678">
    <property type="entry name" value="Peptide/Ni-bd"/>
</dbReference>
<dbReference type="GO" id="GO:0043190">
    <property type="term" value="C:ATP-binding cassette (ABC) transporter complex"/>
    <property type="evidence" value="ECO:0007669"/>
    <property type="project" value="InterPro"/>
</dbReference>
<dbReference type="GO" id="GO:0015833">
    <property type="term" value="P:peptide transport"/>
    <property type="evidence" value="ECO:0007669"/>
    <property type="project" value="TreeGrafter"/>
</dbReference>
<dbReference type="Gene3D" id="3.40.190.10">
    <property type="entry name" value="Periplasmic binding protein-like II"/>
    <property type="match status" value="1"/>
</dbReference>
<dbReference type="InterPro" id="IPR039424">
    <property type="entry name" value="SBP_5"/>
</dbReference>
<dbReference type="Proteomes" id="UP000183987">
    <property type="component" value="Unassembled WGS sequence"/>
</dbReference>
<dbReference type="SUPFAM" id="SSF53850">
    <property type="entry name" value="Periplasmic binding protein-like II"/>
    <property type="match status" value="1"/>
</dbReference>
<organism evidence="6 7">
    <name type="scientific">Loktanella atrilutea</name>
    <dbReference type="NCBI Taxonomy" id="366533"/>
    <lineage>
        <taxon>Bacteria</taxon>
        <taxon>Pseudomonadati</taxon>
        <taxon>Pseudomonadota</taxon>
        <taxon>Alphaproteobacteria</taxon>
        <taxon>Rhodobacterales</taxon>
        <taxon>Roseobacteraceae</taxon>
        <taxon>Loktanella</taxon>
    </lineage>
</organism>
<proteinExistence type="inferred from homology"/>
<evidence type="ECO:0000313" key="6">
    <source>
        <dbReference type="EMBL" id="SHE51672.1"/>
    </source>
</evidence>
<dbReference type="CDD" id="cd00995">
    <property type="entry name" value="PBP2_NikA_DppA_OppA_like"/>
    <property type="match status" value="1"/>
</dbReference>